<proteinExistence type="predicted"/>
<organism evidence="3 4">
    <name type="scientific">Clostridium colicanis DSM 13634</name>
    <dbReference type="NCBI Taxonomy" id="1121305"/>
    <lineage>
        <taxon>Bacteria</taxon>
        <taxon>Bacillati</taxon>
        <taxon>Bacillota</taxon>
        <taxon>Clostridia</taxon>
        <taxon>Eubacteriales</taxon>
        <taxon>Clostridiaceae</taxon>
        <taxon>Clostridium</taxon>
    </lineage>
</organism>
<comment type="caution">
    <text evidence="3">The sequence shown here is derived from an EMBL/GenBank/DDBJ whole genome shotgun (WGS) entry which is preliminary data.</text>
</comment>
<dbReference type="RefSeq" id="WP_061858958.1">
    <property type="nucleotide sequence ID" value="NZ_LTBB01000012.1"/>
</dbReference>
<dbReference type="Gene3D" id="1.25.40.10">
    <property type="entry name" value="Tetratricopeptide repeat domain"/>
    <property type="match status" value="1"/>
</dbReference>
<dbReference type="EMBL" id="LTBB01000012">
    <property type="protein sequence ID" value="KYH28201.1"/>
    <property type="molecule type" value="Genomic_DNA"/>
</dbReference>
<gene>
    <name evidence="3" type="ORF">CLCOL_21540</name>
</gene>
<reference evidence="3 4" key="1">
    <citation type="submission" date="2016-02" db="EMBL/GenBank/DDBJ databases">
        <title>Genome sequence of Clostridium colicanis DSM 13634.</title>
        <authorList>
            <person name="Poehlein A."/>
            <person name="Daniel R."/>
        </authorList>
    </citation>
    <scope>NUCLEOTIDE SEQUENCE [LARGE SCALE GENOMIC DNA]</scope>
    <source>
        <strain evidence="3 4">DSM 13634</strain>
    </source>
</reference>
<dbReference type="InterPro" id="IPR011990">
    <property type="entry name" value="TPR-like_helical_dom_sf"/>
</dbReference>
<sequence>MGFRFYKRIKIMPGVSLNLSKSGPSLSIGPKGMKHTIGRKGTRTTFSIPGTGIYYTTSRSRTRKKNTSTNNSHRQSIPNTQSGFFSQLFMSAEEKKFNSGLNAFIQGDNFTAKKNFLDSNSTDGYFMAGFISLGEKKYSEAEGYFDKCRGAISSLGKIANKVNDKLEILLEVTDYIEAPIRLDKRGLALCCVEAYQNQGKYEKALKILEEIWNDNPSDKIVCLSLIDLVAVADEATAQILKEIVEITKDVENDTPIDTNILYLRSYALYRLDLVTAAVKELSKLIRKKKDRPEELILDIRYLRGQMYEELGEKAKAKKDYEFIFAQEPEYQDIQEKLGLF</sequence>
<accession>A0A151AKP7</accession>
<dbReference type="PATRIC" id="fig|1121305.3.peg.2155"/>
<dbReference type="STRING" id="1121305.CLCOL_21540"/>
<dbReference type="InterPro" id="IPR019734">
    <property type="entry name" value="TPR_rpt"/>
</dbReference>
<keyword evidence="4" id="KW-1185">Reference proteome</keyword>
<name>A0A151AKP7_9CLOT</name>
<evidence type="ECO:0000256" key="1">
    <source>
        <dbReference type="SAM" id="MobiDB-lite"/>
    </source>
</evidence>
<dbReference type="Proteomes" id="UP000075374">
    <property type="component" value="Unassembled WGS sequence"/>
</dbReference>
<dbReference type="Pfam" id="PF13174">
    <property type="entry name" value="TPR_6"/>
    <property type="match status" value="1"/>
</dbReference>
<evidence type="ECO:0000313" key="3">
    <source>
        <dbReference type="EMBL" id="KYH28201.1"/>
    </source>
</evidence>
<dbReference type="Pfam" id="PF14020">
    <property type="entry name" value="DUF4236"/>
    <property type="match status" value="1"/>
</dbReference>
<feature type="domain" description="DUF4236" evidence="2">
    <location>
        <begin position="3"/>
        <end position="56"/>
    </location>
</feature>
<protein>
    <submittedName>
        <fullName evidence="3">Anaphase-promoting complex, cyclosome, subunit 3</fullName>
    </submittedName>
</protein>
<dbReference type="SUPFAM" id="SSF48452">
    <property type="entry name" value="TPR-like"/>
    <property type="match status" value="1"/>
</dbReference>
<evidence type="ECO:0000313" key="4">
    <source>
        <dbReference type="Proteomes" id="UP000075374"/>
    </source>
</evidence>
<dbReference type="AlphaFoldDB" id="A0A151AKP7"/>
<dbReference type="InterPro" id="IPR025330">
    <property type="entry name" value="DUF4236"/>
</dbReference>
<evidence type="ECO:0000259" key="2">
    <source>
        <dbReference type="Pfam" id="PF14020"/>
    </source>
</evidence>
<feature type="region of interest" description="Disordered" evidence="1">
    <location>
        <begin position="58"/>
        <end position="80"/>
    </location>
</feature>